<dbReference type="Proteomes" id="UP001519344">
    <property type="component" value="Unassembled WGS sequence"/>
</dbReference>
<evidence type="ECO:0008006" key="4">
    <source>
        <dbReference type="Google" id="ProtNLM"/>
    </source>
</evidence>
<keyword evidence="1" id="KW-1133">Transmembrane helix</keyword>
<organism evidence="2 3">
    <name type="scientific">Paenibacillus aceris</name>
    <dbReference type="NCBI Taxonomy" id="869555"/>
    <lineage>
        <taxon>Bacteria</taxon>
        <taxon>Bacillati</taxon>
        <taxon>Bacillota</taxon>
        <taxon>Bacilli</taxon>
        <taxon>Bacillales</taxon>
        <taxon>Paenibacillaceae</taxon>
        <taxon>Paenibacillus</taxon>
    </lineage>
</organism>
<feature type="transmembrane region" description="Helical" evidence="1">
    <location>
        <begin position="16"/>
        <end position="38"/>
    </location>
</feature>
<gene>
    <name evidence="2" type="ORF">J2Z65_002480</name>
</gene>
<evidence type="ECO:0000256" key="1">
    <source>
        <dbReference type="SAM" id="Phobius"/>
    </source>
</evidence>
<evidence type="ECO:0000313" key="2">
    <source>
        <dbReference type="EMBL" id="MBP1963264.1"/>
    </source>
</evidence>
<proteinExistence type="predicted"/>
<comment type="caution">
    <text evidence="2">The sequence shown here is derived from an EMBL/GenBank/DDBJ whole genome shotgun (WGS) entry which is preliminary data.</text>
</comment>
<reference evidence="2 3" key="1">
    <citation type="submission" date="2021-03" db="EMBL/GenBank/DDBJ databases">
        <title>Genomic Encyclopedia of Type Strains, Phase IV (KMG-IV): sequencing the most valuable type-strain genomes for metagenomic binning, comparative biology and taxonomic classification.</title>
        <authorList>
            <person name="Goeker M."/>
        </authorList>
    </citation>
    <scope>NUCLEOTIDE SEQUENCE [LARGE SCALE GENOMIC DNA]</scope>
    <source>
        <strain evidence="2 3">DSM 24950</strain>
    </source>
</reference>
<name>A0ABS4HZB3_9BACL</name>
<keyword evidence="1" id="KW-0472">Membrane</keyword>
<protein>
    <recommendedName>
        <fullName evidence="4">DUF5658 domain-containing protein</fullName>
    </recommendedName>
</protein>
<keyword evidence="3" id="KW-1185">Reference proteome</keyword>
<keyword evidence="1" id="KW-0812">Transmembrane</keyword>
<dbReference type="EMBL" id="JAGGKV010000005">
    <property type="protein sequence ID" value="MBP1963264.1"/>
    <property type="molecule type" value="Genomic_DNA"/>
</dbReference>
<feature type="transmembrane region" description="Helical" evidence="1">
    <location>
        <begin position="45"/>
        <end position="65"/>
    </location>
</feature>
<accession>A0ABS4HZB3</accession>
<sequence>MWGNDLFHVGLNNALVYLRIMMVVTAIITLLFCLIIRWISKKYPLIFKLSMILHVLLLIYTINLFSKLDEPVRLSNNSSVNAVKPK</sequence>
<evidence type="ECO:0000313" key="3">
    <source>
        <dbReference type="Proteomes" id="UP001519344"/>
    </source>
</evidence>